<evidence type="ECO:0000313" key="3">
    <source>
        <dbReference type="Proteomes" id="UP000290289"/>
    </source>
</evidence>
<sequence>MMPKTANEMKLMSFGKILENKKTVGQCKLPLVDIGGGIIMMRVVGHPAMEKANTGEYLCPATFPFSSIEQLVCNMLSCFVYPLV</sequence>
<reference evidence="2 3" key="1">
    <citation type="submission" date="2018-10" db="EMBL/GenBank/DDBJ databases">
        <title>A high-quality apple genome assembly.</title>
        <authorList>
            <person name="Hu J."/>
        </authorList>
    </citation>
    <scope>NUCLEOTIDE SEQUENCE [LARGE SCALE GENOMIC DNA]</scope>
    <source>
        <strain evidence="3">cv. HFTH1</strain>
        <tissue evidence="2">Young leaf</tissue>
    </source>
</reference>
<dbReference type="PANTHER" id="PTHR13169">
    <property type="entry name" value="UBIQUITIN-LIKE PROTEIN 3 HCG-1 PROTEIN"/>
    <property type="match status" value="1"/>
</dbReference>
<dbReference type="InterPro" id="IPR039540">
    <property type="entry name" value="UBL3-like_ubiquitin_dom"/>
</dbReference>
<feature type="domain" description="UBL3-like ubiquitin" evidence="1">
    <location>
        <begin position="3"/>
        <end position="55"/>
    </location>
</feature>
<organism evidence="2 3">
    <name type="scientific">Malus domestica</name>
    <name type="common">Apple</name>
    <name type="synonym">Pyrus malus</name>
    <dbReference type="NCBI Taxonomy" id="3750"/>
    <lineage>
        <taxon>Eukaryota</taxon>
        <taxon>Viridiplantae</taxon>
        <taxon>Streptophyta</taxon>
        <taxon>Embryophyta</taxon>
        <taxon>Tracheophyta</taxon>
        <taxon>Spermatophyta</taxon>
        <taxon>Magnoliopsida</taxon>
        <taxon>eudicotyledons</taxon>
        <taxon>Gunneridae</taxon>
        <taxon>Pentapetalae</taxon>
        <taxon>rosids</taxon>
        <taxon>fabids</taxon>
        <taxon>Rosales</taxon>
        <taxon>Rosaceae</taxon>
        <taxon>Amygdaloideae</taxon>
        <taxon>Maleae</taxon>
        <taxon>Malus</taxon>
    </lineage>
</organism>
<protein>
    <recommendedName>
        <fullName evidence="1">UBL3-like ubiquitin domain-containing protein</fullName>
    </recommendedName>
</protein>
<dbReference type="PANTHER" id="PTHR13169:SF3">
    <property type="entry name" value="MEMBRANE-ANCHORED UBIQUITIN-FOLD PROTEIN 3"/>
    <property type="match status" value="1"/>
</dbReference>
<dbReference type="Gene3D" id="3.10.20.90">
    <property type="entry name" value="Phosphatidylinositol 3-kinase Catalytic Subunit, Chain A, domain 1"/>
    <property type="match status" value="1"/>
</dbReference>
<dbReference type="EMBL" id="RDQH01000329">
    <property type="protein sequence ID" value="RXI04380.1"/>
    <property type="molecule type" value="Genomic_DNA"/>
</dbReference>
<dbReference type="SUPFAM" id="SSF54236">
    <property type="entry name" value="Ubiquitin-like"/>
    <property type="match status" value="1"/>
</dbReference>
<dbReference type="AlphaFoldDB" id="A0A498K7Z6"/>
<comment type="caution">
    <text evidence="2">The sequence shown here is derived from an EMBL/GenBank/DDBJ whole genome shotgun (WGS) entry which is preliminary data.</text>
</comment>
<accession>A0A498K7Z6</accession>
<dbReference type="Pfam" id="PF13881">
    <property type="entry name" value="Rad60-SLD_2"/>
    <property type="match status" value="1"/>
</dbReference>
<name>A0A498K7Z6_MALDO</name>
<dbReference type="Proteomes" id="UP000290289">
    <property type="component" value="Chromosome 3"/>
</dbReference>
<gene>
    <name evidence="2" type="ORF">DVH24_038654</name>
</gene>
<keyword evidence="3" id="KW-1185">Reference proteome</keyword>
<dbReference type="InterPro" id="IPR040015">
    <property type="entry name" value="UBL3-like"/>
</dbReference>
<evidence type="ECO:0000313" key="2">
    <source>
        <dbReference type="EMBL" id="RXI04380.1"/>
    </source>
</evidence>
<dbReference type="InterPro" id="IPR029071">
    <property type="entry name" value="Ubiquitin-like_domsf"/>
</dbReference>
<evidence type="ECO:0000259" key="1">
    <source>
        <dbReference type="Pfam" id="PF13881"/>
    </source>
</evidence>
<proteinExistence type="predicted"/>